<evidence type="ECO:0000313" key="2">
    <source>
        <dbReference type="Proteomes" id="UP000051589"/>
    </source>
</evidence>
<proteinExistence type="predicted"/>
<gene>
    <name evidence="1" type="ORF">FD13_GL000412</name>
</gene>
<protein>
    <submittedName>
        <fullName evidence="1">Uncharacterized protein</fullName>
    </submittedName>
</protein>
<comment type="caution">
    <text evidence="1">The sequence shown here is derived from an EMBL/GenBank/DDBJ whole genome shotgun (WGS) entry which is preliminary data.</text>
</comment>
<name>A0A0R2DMM7_9LACO</name>
<evidence type="ECO:0000313" key="1">
    <source>
        <dbReference type="EMBL" id="KRN01959.1"/>
    </source>
</evidence>
<reference evidence="1 2" key="1">
    <citation type="journal article" date="2015" name="Genome Announc.">
        <title>Expanding the biotechnology potential of lactobacilli through comparative genomics of 213 strains and associated genera.</title>
        <authorList>
            <person name="Sun Z."/>
            <person name="Harris H.M."/>
            <person name="McCann A."/>
            <person name="Guo C."/>
            <person name="Argimon S."/>
            <person name="Zhang W."/>
            <person name="Yang X."/>
            <person name="Jeffery I.B."/>
            <person name="Cooney J.C."/>
            <person name="Kagawa T.F."/>
            <person name="Liu W."/>
            <person name="Song Y."/>
            <person name="Salvetti E."/>
            <person name="Wrobel A."/>
            <person name="Rasinkangas P."/>
            <person name="Parkhill J."/>
            <person name="Rea M.C."/>
            <person name="O'Sullivan O."/>
            <person name="Ritari J."/>
            <person name="Douillard F.P."/>
            <person name="Paul Ross R."/>
            <person name="Yang R."/>
            <person name="Briner A.E."/>
            <person name="Felis G.E."/>
            <person name="de Vos W.M."/>
            <person name="Barrangou R."/>
            <person name="Klaenhammer T.R."/>
            <person name="Caufield P.W."/>
            <person name="Cui Y."/>
            <person name="Zhang H."/>
            <person name="O'Toole P.W."/>
        </authorList>
    </citation>
    <scope>NUCLEOTIDE SEQUENCE [LARGE SCALE GENOMIC DNA]</scope>
    <source>
        <strain evidence="1 2">DSM 21775</strain>
    </source>
</reference>
<dbReference type="EMBL" id="AYZH01000012">
    <property type="protein sequence ID" value="KRN01959.1"/>
    <property type="molecule type" value="Genomic_DNA"/>
</dbReference>
<accession>A0A0R2DMM7</accession>
<dbReference type="Proteomes" id="UP000051589">
    <property type="component" value="Unassembled WGS sequence"/>
</dbReference>
<organism evidence="1 2">
    <name type="scientific">Levilactobacillus senmaizukei DSM 21775 = NBRC 103853</name>
    <dbReference type="NCBI Taxonomy" id="1423803"/>
    <lineage>
        <taxon>Bacteria</taxon>
        <taxon>Bacillati</taxon>
        <taxon>Bacillota</taxon>
        <taxon>Bacilli</taxon>
        <taxon>Lactobacillales</taxon>
        <taxon>Lactobacillaceae</taxon>
        <taxon>Levilactobacillus</taxon>
    </lineage>
</organism>
<keyword evidence="2" id="KW-1185">Reference proteome</keyword>
<dbReference type="Pfam" id="PF12541">
    <property type="entry name" value="DUF3737"/>
    <property type="match status" value="1"/>
</dbReference>
<dbReference type="STRING" id="1423803.FD13_GL000412"/>
<sequence>MTNCALVNTNLAFEYCSDIDASITTEITSVKNPISGKITALAIGETIFDDPKIDPSQTTITIGNQEANPND</sequence>
<dbReference type="PATRIC" id="fig|1423803.3.peg.407"/>
<dbReference type="AlphaFoldDB" id="A0A0R2DMM7"/>
<dbReference type="InterPro" id="IPR022208">
    <property type="entry name" value="DUF3737"/>
</dbReference>